<comment type="caution">
    <text evidence="2">The sequence shown here is derived from an EMBL/GenBank/DDBJ whole genome shotgun (WGS) entry which is preliminary data.</text>
</comment>
<accession>A0AA36JBD5</accession>
<proteinExistence type="predicted"/>
<gene>
    <name evidence="2" type="ORF">EVOR1521_LOCUS25842</name>
</gene>
<dbReference type="Gene3D" id="3.40.50.300">
    <property type="entry name" value="P-loop containing nucleotide triphosphate hydrolases"/>
    <property type="match status" value="1"/>
</dbReference>
<sequence>MKRPAGAGKEPPPKKPRELPPIGKVAEEDKHVFISLQNYSEKIEKLFEGDHDFVFIRGGVAIGKTTLAEHLAARFPDKYVNVPFTEHGNADAWRASAVEAVQKETGRVDGDGSAFRNALRRAKEKNLTLIYDEAHTIFRSPDLCSDLFKTSRHYRPRVLLFSASGDASTASNLIQATPNETSRKFMWTPPLPLIPGLKAQLKDSGVKLDEKSIKFLALFCGGHRGIFMAAMHWVKGKQNGDSWEFKRTVELVRSSYGNGDWVTDTEILAWVRQSRAVRVNGRYSSVGNTPQEFAELLCKGPSRIATAEVRRELAIHGFVLPKHDTCIEEEFQQLDWNNAHMIYQVANPLLASYYRFVLAKICALEVQFESSNPQHCADLLLRALPYAFFAEVVCSSLSKKLLPHEVQYNQCFQAMWKKLNYRDLQFHSSSAGEGKPDCVVRIEKETFVLEGVMHAHGQKKIKEHLLRFKNMANYKNANHQGLYIIGNDSDKMLETLKNTEAGKVQLIGLVPNIAHTAYTVHVKSKGIERINTCNVDCDLVARRLVLKDDGKPELHSVQSLKSINLSPKAETSQPAKTEMVWVRELKEENGEYKLVGNALPIKPAPENIGFLKEVITEKEKLATAASKLRIVHLTEGTWQEEEKMRAALRPSTEETPYGYLVP</sequence>
<dbReference type="EMBL" id="CAUJNA010003481">
    <property type="protein sequence ID" value="CAJ1403098.1"/>
    <property type="molecule type" value="Genomic_DNA"/>
</dbReference>
<reference evidence="2" key="1">
    <citation type="submission" date="2023-08" db="EMBL/GenBank/DDBJ databases">
        <authorList>
            <person name="Chen Y."/>
            <person name="Shah S."/>
            <person name="Dougan E. K."/>
            <person name="Thang M."/>
            <person name="Chan C."/>
        </authorList>
    </citation>
    <scope>NUCLEOTIDE SEQUENCE</scope>
</reference>
<name>A0AA36JBD5_9DINO</name>
<dbReference type="SUPFAM" id="SSF52540">
    <property type="entry name" value="P-loop containing nucleoside triphosphate hydrolases"/>
    <property type="match status" value="1"/>
</dbReference>
<evidence type="ECO:0000256" key="1">
    <source>
        <dbReference type="SAM" id="MobiDB-lite"/>
    </source>
</evidence>
<protein>
    <submittedName>
        <fullName evidence="2">Uncharacterized protein</fullName>
    </submittedName>
</protein>
<dbReference type="Proteomes" id="UP001178507">
    <property type="component" value="Unassembled WGS sequence"/>
</dbReference>
<dbReference type="AlphaFoldDB" id="A0AA36JBD5"/>
<evidence type="ECO:0000313" key="2">
    <source>
        <dbReference type="EMBL" id="CAJ1403098.1"/>
    </source>
</evidence>
<dbReference type="InterPro" id="IPR027417">
    <property type="entry name" value="P-loop_NTPase"/>
</dbReference>
<keyword evidence="3" id="KW-1185">Reference proteome</keyword>
<feature type="region of interest" description="Disordered" evidence="1">
    <location>
        <begin position="1"/>
        <end position="23"/>
    </location>
</feature>
<evidence type="ECO:0000313" key="3">
    <source>
        <dbReference type="Proteomes" id="UP001178507"/>
    </source>
</evidence>
<organism evidence="2 3">
    <name type="scientific">Effrenium voratum</name>
    <dbReference type="NCBI Taxonomy" id="2562239"/>
    <lineage>
        <taxon>Eukaryota</taxon>
        <taxon>Sar</taxon>
        <taxon>Alveolata</taxon>
        <taxon>Dinophyceae</taxon>
        <taxon>Suessiales</taxon>
        <taxon>Symbiodiniaceae</taxon>
        <taxon>Effrenium</taxon>
    </lineage>
</organism>